<dbReference type="InterPro" id="IPR036390">
    <property type="entry name" value="WH_DNA-bd_sf"/>
</dbReference>
<keyword evidence="2" id="KW-0805">Transcription regulation</keyword>
<evidence type="ECO:0000313" key="6">
    <source>
        <dbReference type="EMBL" id="GAL18105.1"/>
    </source>
</evidence>
<evidence type="ECO:0000256" key="2">
    <source>
        <dbReference type="ARBA" id="ARBA00023015"/>
    </source>
</evidence>
<evidence type="ECO:0000256" key="4">
    <source>
        <dbReference type="ARBA" id="ARBA00023163"/>
    </source>
</evidence>
<evidence type="ECO:0000256" key="1">
    <source>
        <dbReference type="ARBA" id="ARBA00009437"/>
    </source>
</evidence>
<dbReference type="PROSITE" id="PS50931">
    <property type="entry name" value="HTH_LYSR"/>
    <property type="match status" value="1"/>
</dbReference>
<dbReference type="GO" id="GO:0003700">
    <property type="term" value="F:DNA-binding transcription factor activity"/>
    <property type="evidence" value="ECO:0007669"/>
    <property type="project" value="InterPro"/>
</dbReference>
<dbReference type="Gene3D" id="1.10.10.10">
    <property type="entry name" value="Winged helix-like DNA-binding domain superfamily/Winged helix DNA-binding domain"/>
    <property type="match status" value="1"/>
</dbReference>
<dbReference type="GO" id="GO:0003677">
    <property type="term" value="F:DNA binding"/>
    <property type="evidence" value="ECO:0007669"/>
    <property type="project" value="UniProtKB-KW"/>
</dbReference>
<dbReference type="SUPFAM" id="SSF46785">
    <property type="entry name" value="Winged helix' DNA-binding domain"/>
    <property type="match status" value="1"/>
</dbReference>
<dbReference type="PANTHER" id="PTHR30537">
    <property type="entry name" value="HTH-TYPE TRANSCRIPTIONAL REGULATOR"/>
    <property type="match status" value="1"/>
</dbReference>
<protein>
    <submittedName>
        <fullName evidence="6">Transcriptional regulator LysR family</fullName>
    </submittedName>
</protein>
<dbReference type="InterPro" id="IPR058163">
    <property type="entry name" value="LysR-type_TF_proteobact-type"/>
</dbReference>
<dbReference type="InterPro" id="IPR000847">
    <property type="entry name" value="LysR_HTH_N"/>
</dbReference>
<evidence type="ECO:0000313" key="7">
    <source>
        <dbReference type="Proteomes" id="UP000029228"/>
    </source>
</evidence>
<comment type="similarity">
    <text evidence="1">Belongs to the LysR transcriptional regulatory family.</text>
</comment>
<dbReference type="Proteomes" id="UP000029228">
    <property type="component" value="Unassembled WGS sequence"/>
</dbReference>
<name>A0A090RRR5_9VIBR</name>
<dbReference type="STRING" id="990268.JCM19235_6658"/>
<keyword evidence="7" id="KW-1185">Reference proteome</keyword>
<evidence type="ECO:0000256" key="3">
    <source>
        <dbReference type="ARBA" id="ARBA00023125"/>
    </source>
</evidence>
<gene>
    <name evidence="6" type="ORF">JCM19235_6658</name>
</gene>
<accession>A0A090RRR5</accession>
<dbReference type="FunFam" id="1.10.10.10:FF:000001">
    <property type="entry name" value="LysR family transcriptional regulator"/>
    <property type="match status" value="1"/>
</dbReference>
<dbReference type="AlphaFoldDB" id="A0A090RRR5"/>
<dbReference type="Pfam" id="PF00126">
    <property type="entry name" value="HTH_1"/>
    <property type="match status" value="1"/>
</dbReference>
<comment type="caution">
    <text evidence="6">The sequence shown here is derived from an EMBL/GenBank/DDBJ whole genome shotgun (WGS) entry which is preliminary data.</text>
</comment>
<keyword evidence="3" id="KW-0238">DNA-binding</keyword>
<keyword evidence="4" id="KW-0804">Transcription</keyword>
<dbReference type="InterPro" id="IPR036388">
    <property type="entry name" value="WH-like_DNA-bd_sf"/>
</dbReference>
<evidence type="ECO:0000259" key="5">
    <source>
        <dbReference type="PROSITE" id="PS50931"/>
    </source>
</evidence>
<sequence length="133" mass="14595">MISIDDMMVFVTVVRYQSFTKAADELNLGKARVSQIVSRLEDSLGSRLLNRTTRSLSLTDFGARYYDKCLTIQDLANEANSDALNASTDISGVIRVSTSIGSEAHINLLGSFFTAVPGNSARSNRERQLQQSD</sequence>
<dbReference type="PANTHER" id="PTHR30537:SF5">
    <property type="entry name" value="HTH-TYPE TRANSCRIPTIONAL ACTIVATOR TTDR-RELATED"/>
    <property type="match status" value="1"/>
</dbReference>
<dbReference type="PRINTS" id="PR00039">
    <property type="entry name" value="HTHLYSR"/>
</dbReference>
<reference evidence="6 7" key="1">
    <citation type="submission" date="2014-09" db="EMBL/GenBank/DDBJ databases">
        <title>Vibrio maritimus JCM 19235. (C45) whole genome shotgun sequence.</title>
        <authorList>
            <person name="Sawabe T."/>
            <person name="Meirelles P."/>
            <person name="Nakanishi M."/>
            <person name="Sayaka M."/>
            <person name="Hattori M."/>
            <person name="Ohkuma M."/>
        </authorList>
    </citation>
    <scope>NUCLEOTIDE SEQUENCE [LARGE SCALE GENOMIC DNA]</scope>
    <source>
        <strain evidence="7">JCM19235</strain>
    </source>
</reference>
<feature type="domain" description="HTH lysR-type" evidence="5">
    <location>
        <begin position="2"/>
        <end position="59"/>
    </location>
</feature>
<proteinExistence type="inferred from homology"/>
<dbReference type="EMBL" id="BBMR01000002">
    <property type="protein sequence ID" value="GAL18105.1"/>
    <property type="molecule type" value="Genomic_DNA"/>
</dbReference>
<organism evidence="6 7">
    <name type="scientific">Vibrio maritimus</name>
    <dbReference type="NCBI Taxonomy" id="990268"/>
    <lineage>
        <taxon>Bacteria</taxon>
        <taxon>Pseudomonadati</taxon>
        <taxon>Pseudomonadota</taxon>
        <taxon>Gammaproteobacteria</taxon>
        <taxon>Vibrionales</taxon>
        <taxon>Vibrionaceae</taxon>
        <taxon>Vibrio</taxon>
    </lineage>
</organism>